<sequence>MGEFSPYVDNGGTTLAIAGPDFVVIAGDTRLSTGYSILSRDVSKLFKYSDSIVMASSGMQADIAELRKQLLFTIEEYRVDNERDIELDAFYRLLATVLYGKRFFPYYSFNILAGISKEGKGVVYSYDAIGSADARTYGAAGSGQELVISILDAALKRKPDPLSIDEAIELGKSALKQATEREIHTGDSGEMYIIRAGRPAEYITFKLRKD</sequence>
<comment type="similarity">
    <text evidence="3">Belongs to the peptidase T1B family.</text>
</comment>
<keyword evidence="1 3" id="KW-0963">Cytoplasm</keyword>
<proteinExistence type="inferred from homology"/>
<comment type="subcellular location">
    <subcellularLocation>
        <location evidence="3">Cytoplasm</location>
    </subcellularLocation>
    <subcellularLocation>
        <location evidence="3">Nucleus</location>
    </subcellularLocation>
</comment>
<dbReference type="InterPro" id="IPR001353">
    <property type="entry name" value="Proteasome_sua/b"/>
</dbReference>
<dbReference type="Gene3D" id="3.60.20.10">
    <property type="entry name" value="Glutamine Phosphoribosylpyrophosphate, subunit 1, domain 1"/>
    <property type="match status" value="1"/>
</dbReference>
<organism evidence="4 5">
    <name type="scientific">Aduncisulcus paluster</name>
    <dbReference type="NCBI Taxonomy" id="2918883"/>
    <lineage>
        <taxon>Eukaryota</taxon>
        <taxon>Metamonada</taxon>
        <taxon>Carpediemonas-like organisms</taxon>
        <taxon>Aduncisulcus</taxon>
    </lineage>
</organism>
<dbReference type="Proteomes" id="UP001057375">
    <property type="component" value="Unassembled WGS sequence"/>
</dbReference>
<dbReference type="PROSITE" id="PS00854">
    <property type="entry name" value="PROTEASOME_BETA_1"/>
    <property type="match status" value="1"/>
</dbReference>
<dbReference type="SUPFAM" id="SSF56235">
    <property type="entry name" value="N-terminal nucleophile aminohydrolases (Ntn hydrolases)"/>
    <property type="match status" value="1"/>
</dbReference>
<comment type="caution">
    <text evidence="4">The sequence shown here is derived from an EMBL/GenBank/DDBJ whole genome shotgun (WGS) entry which is preliminary data.</text>
</comment>
<evidence type="ECO:0000313" key="4">
    <source>
        <dbReference type="EMBL" id="GKT26260.1"/>
    </source>
</evidence>
<gene>
    <name evidence="4" type="ORF">ADUPG1_013297</name>
</gene>
<dbReference type="InterPro" id="IPR029055">
    <property type="entry name" value="Ntn_hydrolases_N"/>
</dbReference>
<evidence type="ECO:0000256" key="1">
    <source>
        <dbReference type="ARBA" id="ARBA00022490"/>
    </source>
</evidence>
<keyword evidence="3" id="KW-0539">Nucleus</keyword>
<dbReference type="PROSITE" id="PS51476">
    <property type="entry name" value="PROTEASOME_BETA_2"/>
    <property type="match status" value="1"/>
</dbReference>
<accession>A0ABQ5K492</accession>
<protein>
    <recommendedName>
        <fullName evidence="3">Proteasome subunit beta</fullName>
    </recommendedName>
</protein>
<dbReference type="PANTHER" id="PTHR32194">
    <property type="entry name" value="METALLOPROTEASE TLDD"/>
    <property type="match status" value="1"/>
</dbReference>
<name>A0ABQ5K492_9EUKA</name>
<evidence type="ECO:0000313" key="5">
    <source>
        <dbReference type="Proteomes" id="UP001057375"/>
    </source>
</evidence>
<dbReference type="InterPro" id="IPR016050">
    <property type="entry name" value="Proteasome_bsu_CS"/>
</dbReference>
<comment type="subunit">
    <text evidence="3">Component of the proteasome complex.</text>
</comment>
<dbReference type="EMBL" id="BQXS01012644">
    <property type="protein sequence ID" value="GKT26260.1"/>
    <property type="molecule type" value="Genomic_DNA"/>
</dbReference>
<comment type="function">
    <text evidence="3">Component of the proteasome, a multicatalytic proteinase complex which is characterized by its ability to cleave peptides with Arg, Phe, Tyr, Leu, and Glu adjacent to the leaving group at neutral or slightly basic pH. The proteasome has an ATP-dependent proteolytic activity.</text>
</comment>
<keyword evidence="2 3" id="KW-0647">Proteasome</keyword>
<dbReference type="Pfam" id="PF00227">
    <property type="entry name" value="Proteasome"/>
    <property type="match status" value="1"/>
</dbReference>
<keyword evidence="5" id="KW-1185">Reference proteome</keyword>
<reference evidence="4" key="1">
    <citation type="submission" date="2022-03" db="EMBL/GenBank/DDBJ databases">
        <title>Draft genome sequence of Aduncisulcus paluster, a free-living microaerophilic Fornicata.</title>
        <authorList>
            <person name="Yuyama I."/>
            <person name="Kume K."/>
            <person name="Tamura T."/>
            <person name="Inagaki Y."/>
            <person name="Hashimoto T."/>
        </authorList>
    </citation>
    <scope>NUCLEOTIDE SEQUENCE</scope>
    <source>
        <strain evidence="4">NY0171</strain>
    </source>
</reference>
<evidence type="ECO:0000256" key="2">
    <source>
        <dbReference type="ARBA" id="ARBA00022942"/>
    </source>
</evidence>
<dbReference type="InterPro" id="IPR023333">
    <property type="entry name" value="Proteasome_suB-type"/>
</dbReference>
<evidence type="ECO:0000256" key="3">
    <source>
        <dbReference type="RuleBase" id="RU004203"/>
    </source>
</evidence>
<dbReference type="PANTHER" id="PTHR32194:SF2">
    <property type="entry name" value="PROTEASOME SUBUNIT BETA TYPE-1"/>
    <property type="match status" value="1"/>
</dbReference>